<dbReference type="InterPro" id="IPR005813">
    <property type="entry name" value="Ribosomal_bL20"/>
</dbReference>
<evidence type="ECO:0000313" key="7">
    <source>
        <dbReference type="EMBL" id="CAH0728783.1"/>
    </source>
</evidence>
<dbReference type="GO" id="GO:0019843">
    <property type="term" value="F:rRNA binding"/>
    <property type="evidence" value="ECO:0007669"/>
    <property type="project" value="InterPro"/>
</dbReference>
<reference evidence="7" key="1">
    <citation type="submission" date="2021-12" db="EMBL/GenBank/DDBJ databases">
        <authorList>
            <person name="Martin H S."/>
        </authorList>
    </citation>
    <scope>NUCLEOTIDE SEQUENCE</scope>
</reference>
<evidence type="ECO:0000256" key="4">
    <source>
        <dbReference type="ARBA" id="ARBA00072767"/>
    </source>
</evidence>
<dbReference type="OrthoDB" id="10251781at2759"/>
<dbReference type="PRINTS" id="PR00062">
    <property type="entry name" value="RIBOSOMALL20"/>
</dbReference>
<evidence type="ECO:0000256" key="6">
    <source>
        <dbReference type="RuleBase" id="RU000561"/>
    </source>
</evidence>
<evidence type="ECO:0000313" key="8">
    <source>
        <dbReference type="Proteomes" id="UP000838878"/>
    </source>
</evidence>
<dbReference type="SUPFAM" id="SSF74731">
    <property type="entry name" value="Ribosomal protein L20"/>
    <property type="match status" value="1"/>
</dbReference>
<evidence type="ECO:0000256" key="1">
    <source>
        <dbReference type="ARBA" id="ARBA00007698"/>
    </source>
</evidence>
<sequence>MIDLLPMLNSYKDWFTQDWHDKIRDYEWNPTRLKDAKTKEVETDSVPFSIHQEQLYPGRSQTQSCHTHTVTSNFATMVFLTVANLVRARGPDEFWRKRKIFRLAAHYIGRRRNCYSVAVRNVHRALVYATKARKLKKEDMKDLWDTRISAACAQHNLTAFSLKEGLDRSNIMLDRKSLSDLAAWEPQTFQCLAAIAKEKLRLDKFIDTTDKKEPTGVNLNLKDVMLDAWLKEKK</sequence>
<organism evidence="7 8">
    <name type="scientific">Brenthis ino</name>
    <name type="common">lesser marbled fritillary</name>
    <dbReference type="NCBI Taxonomy" id="405034"/>
    <lineage>
        <taxon>Eukaryota</taxon>
        <taxon>Metazoa</taxon>
        <taxon>Ecdysozoa</taxon>
        <taxon>Arthropoda</taxon>
        <taxon>Hexapoda</taxon>
        <taxon>Insecta</taxon>
        <taxon>Pterygota</taxon>
        <taxon>Neoptera</taxon>
        <taxon>Endopterygota</taxon>
        <taxon>Lepidoptera</taxon>
        <taxon>Glossata</taxon>
        <taxon>Ditrysia</taxon>
        <taxon>Papilionoidea</taxon>
        <taxon>Nymphalidae</taxon>
        <taxon>Heliconiinae</taxon>
        <taxon>Argynnini</taxon>
        <taxon>Brenthis</taxon>
    </lineage>
</organism>
<keyword evidence="3 6" id="KW-0687">Ribonucleoprotein</keyword>
<dbReference type="EMBL" id="OV170227">
    <property type="protein sequence ID" value="CAH0728783.1"/>
    <property type="molecule type" value="Genomic_DNA"/>
</dbReference>
<dbReference type="GO" id="GO:1990904">
    <property type="term" value="C:ribonucleoprotein complex"/>
    <property type="evidence" value="ECO:0007669"/>
    <property type="project" value="UniProtKB-KW"/>
</dbReference>
<accession>A0A8J9VSA9</accession>
<dbReference type="GO" id="GO:0003735">
    <property type="term" value="F:structural constituent of ribosome"/>
    <property type="evidence" value="ECO:0007669"/>
    <property type="project" value="InterPro"/>
</dbReference>
<keyword evidence="8" id="KW-1185">Reference proteome</keyword>
<comment type="similarity">
    <text evidence="1 6">Belongs to the bacterial ribosomal protein bL20 family.</text>
</comment>
<feature type="non-terminal residue" evidence="7">
    <location>
        <position position="234"/>
    </location>
</feature>
<dbReference type="FunFam" id="1.10.1900.20:FF:000001">
    <property type="entry name" value="50S ribosomal protein L20"/>
    <property type="match status" value="1"/>
</dbReference>
<dbReference type="Pfam" id="PF00453">
    <property type="entry name" value="Ribosomal_L20"/>
    <property type="match status" value="1"/>
</dbReference>
<gene>
    <name evidence="7" type="ORF">BINO364_LOCUS13961</name>
</gene>
<dbReference type="GO" id="GO:0006412">
    <property type="term" value="P:translation"/>
    <property type="evidence" value="ECO:0007669"/>
    <property type="project" value="InterPro"/>
</dbReference>
<dbReference type="Gene3D" id="6.10.160.10">
    <property type="match status" value="1"/>
</dbReference>
<dbReference type="GO" id="GO:0005840">
    <property type="term" value="C:ribosome"/>
    <property type="evidence" value="ECO:0007669"/>
    <property type="project" value="UniProtKB-KW"/>
</dbReference>
<dbReference type="Proteomes" id="UP000838878">
    <property type="component" value="Chromosome 7"/>
</dbReference>
<dbReference type="CDD" id="cd07026">
    <property type="entry name" value="Ribosomal_L20"/>
    <property type="match status" value="1"/>
</dbReference>
<evidence type="ECO:0000256" key="5">
    <source>
        <dbReference type="ARBA" id="ARBA00076245"/>
    </source>
</evidence>
<name>A0A8J9VSA9_9NEOP</name>
<dbReference type="Gene3D" id="1.10.1900.20">
    <property type="entry name" value="Ribosomal protein L20"/>
    <property type="match status" value="1"/>
</dbReference>
<dbReference type="AlphaFoldDB" id="A0A8J9VSA9"/>
<keyword evidence="2 6" id="KW-0689">Ribosomal protein</keyword>
<dbReference type="InterPro" id="IPR035566">
    <property type="entry name" value="Ribosomal_protein_bL20_C"/>
</dbReference>
<proteinExistence type="inferred from homology"/>
<protein>
    <recommendedName>
        <fullName evidence="4">Large ribosomal subunit protein bL20m</fullName>
    </recommendedName>
    <alternativeName>
        <fullName evidence="5">39S ribosomal protein L20, mitochondrial</fullName>
    </alternativeName>
</protein>
<evidence type="ECO:0000256" key="3">
    <source>
        <dbReference type="ARBA" id="ARBA00023274"/>
    </source>
</evidence>
<evidence type="ECO:0000256" key="2">
    <source>
        <dbReference type="ARBA" id="ARBA00022980"/>
    </source>
</evidence>
<dbReference type="NCBIfam" id="TIGR01032">
    <property type="entry name" value="rplT_bact"/>
    <property type="match status" value="1"/>
</dbReference>
<dbReference type="PANTHER" id="PTHR10986">
    <property type="entry name" value="39S RIBOSOMAL PROTEIN L20"/>
    <property type="match status" value="1"/>
</dbReference>